<dbReference type="EMBL" id="JAFMYU010000014">
    <property type="protein sequence ID" value="MBO0932708.1"/>
    <property type="molecule type" value="Genomic_DNA"/>
</dbReference>
<evidence type="ECO:0000313" key="2">
    <source>
        <dbReference type="Proteomes" id="UP000664795"/>
    </source>
</evidence>
<name>A0A939K0Q5_9BACT</name>
<evidence type="ECO:0000313" key="1">
    <source>
        <dbReference type="EMBL" id="MBO0932708.1"/>
    </source>
</evidence>
<gene>
    <name evidence="1" type="ORF">J2I48_16985</name>
</gene>
<comment type="caution">
    <text evidence="1">The sequence shown here is derived from an EMBL/GenBank/DDBJ whole genome shotgun (WGS) entry which is preliminary data.</text>
</comment>
<keyword evidence="2" id="KW-1185">Reference proteome</keyword>
<dbReference type="Proteomes" id="UP000664795">
    <property type="component" value="Unassembled WGS sequence"/>
</dbReference>
<reference evidence="1 2" key="1">
    <citation type="submission" date="2021-03" db="EMBL/GenBank/DDBJ databases">
        <title>Fibrella sp. HMF5036 genome sequencing and assembly.</title>
        <authorList>
            <person name="Kang H."/>
            <person name="Kim H."/>
            <person name="Bae S."/>
            <person name="Joh K."/>
        </authorList>
    </citation>
    <scope>NUCLEOTIDE SEQUENCE [LARGE SCALE GENOMIC DNA]</scope>
    <source>
        <strain evidence="1 2">HMF5036</strain>
    </source>
</reference>
<accession>A0A939K0Q5</accession>
<proteinExistence type="predicted"/>
<organism evidence="1 2">
    <name type="scientific">Fibrella aquatilis</name>
    <dbReference type="NCBI Taxonomy" id="2817059"/>
    <lineage>
        <taxon>Bacteria</taxon>
        <taxon>Pseudomonadati</taxon>
        <taxon>Bacteroidota</taxon>
        <taxon>Cytophagia</taxon>
        <taxon>Cytophagales</taxon>
        <taxon>Spirosomataceae</taxon>
        <taxon>Fibrella</taxon>
    </lineage>
</organism>
<dbReference type="RefSeq" id="WP_207336674.1">
    <property type="nucleotide sequence ID" value="NZ_JAFMYU010000014.1"/>
</dbReference>
<sequence>MPRVQIEQEGFAIGFSDTLKSGGKPFWFEASAILYDGKSILVAHDKPMPDGRSSIGFWPGIREMMLNPPAYFTDDVFKRGIKYEELAQTPDRKWVFATTAFDRVKEGSTDWDGYNLLLCWPAGKPSKAQVLGNAQAFTTEGTSVSLRDKLSSALALEDLTFLGLVRYFKIEGLTATASQLYVGIREEGNSFQDFKSVVRILTIPYTVVGRGDKQHIELTGNFTPMATIKVDAQSDEKLPANLGLSSLKYDPSRDIFWIITSHESSTNVGSYLWTATEAELTAGKMNIVRLPNNEPLRMTHKAEDMTFLNPRTVLLINDDDRLPTKMYNSVRKPNQAAYLVLTVQ</sequence>
<protein>
    <submittedName>
        <fullName evidence="1">Uncharacterized protein</fullName>
    </submittedName>
</protein>
<dbReference type="AlphaFoldDB" id="A0A939K0Q5"/>